<organism evidence="2">
    <name type="scientific">Dissoconium aciculare CBS 342.82</name>
    <dbReference type="NCBI Taxonomy" id="1314786"/>
    <lineage>
        <taxon>Eukaryota</taxon>
        <taxon>Fungi</taxon>
        <taxon>Dikarya</taxon>
        <taxon>Ascomycota</taxon>
        <taxon>Pezizomycotina</taxon>
        <taxon>Dothideomycetes</taxon>
        <taxon>Dothideomycetidae</taxon>
        <taxon>Mycosphaerellales</taxon>
        <taxon>Dissoconiaceae</taxon>
        <taxon>Dissoconium</taxon>
    </lineage>
</organism>
<reference evidence="2" key="1">
    <citation type="submission" date="2020-01" db="EMBL/GenBank/DDBJ databases">
        <authorList>
            <consortium name="DOE Joint Genome Institute"/>
            <person name="Haridas S."/>
            <person name="Albert R."/>
            <person name="Binder M."/>
            <person name="Bloem J."/>
            <person name="Labutti K."/>
            <person name="Salamov A."/>
            <person name="Andreopoulos B."/>
            <person name="Baker S.E."/>
            <person name="Barry K."/>
            <person name="Bills G."/>
            <person name="Bluhm B.H."/>
            <person name="Cannon C."/>
            <person name="Castanera R."/>
            <person name="Culley D.E."/>
            <person name="Daum C."/>
            <person name="Ezra D."/>
            <person name="Gonzalez J.B."/>
            <person name="Henrissat B."/>
            <person name="Kuo A."/>
            <person name="Liang C."/>
            <person name="Lipzen A."/>
            <person name="Lutzoni F."/>
            <person name="Magnuson J."/>
            <person name="Mondo S."/>
            <person name="Nolan M."/>
            <person name="Ohm R."/>
            <person name="Pangilinan J."/>
            <person name="Park H.-J."/>
            <person name="Ramirez L."/>
            <person name="Alfaro M."/>
            <person name="Sun H."/>
            <person name="Tritt A."/>
            <person name="Yoshinaga Y."/>
            <person name="Zwiers L.-H."/>
            <person name="Turgeon B.G."/>
            <person name="Goodwin S.B."/>
            <person name="Spatafora J.W."/>
            <person name="Crous P.W."/>
            <person name="Grigoriev I.V."/>
        </authorList>
    </citation>
    <scope>NUCLEOTIDE SEQUENCE</scope>
    <source>
        <strain evidence="2">CBS 342.82</strain>
    </source>
</reference>
<keyword evidence="1" id="KW-1185">Reference proteome</keyword>
<dbReference type="AlphaFoldDB" id="A0A6J3M339"/>
<evidence type="ECO:0000313" key="1">
    <source>
        <dbReference type="Proteomes" id="UP000504637"/>
    </source>
</evidence>
<reference evidence="2" key="3">
    <citation type="submission" date="2025-08" db="UniProtKB">
        <authorList>
            <consortium name="RefSeq"/>
        </authorList>
    </citation>
    <scope>IDENTIFICATION</scope>
    <source>
        <strain evidence="2">CBS 342.82</strain>
    </source>
</reference>
<accession>A0A6J3M339</accession>
<gene>
    <name evidence="2" type="ORF">K489DRAFT_320645</name>
</gene>
<dbReference type="Proteomes" id="UP000504637">
    <property type="component" value="Unplaced"/>
</dbReference>
<dbReference type="RefSeq" id="XP_033459344.1">
    <property type="nucleotide sequence ID" value="XM_033601472.1"/>
</dbReference>
<name>A0A6J3M339_9PEZI</name>
<reference evidence="2" key="2">
    <citation type="submission" date="2020-04" db="EMBL/GenBank/DDBJ databases">
        <authorList>
            <consortium name="NCBI Genome Project"/>
        </authorList>
    </citation>
    <scope>NUCLEOTIDE SEQUENCE</scope>
    <source>
        <strain evidence="2">CBS 342.82</strain>
    </source>
</reference>
<proteinExistence type="predicted"/>
<dbReference type="OrthoDB" id="5366531at2759"/>
<sequence length="854" mass="98013">MPTKLEHWLRRPTTLYLIRNRSFVPRTIPFTPVKNGQPYRCFAKHLQSSASRRTFTQNACLDEGLEATQPRHGDNQSSPIPNDNRLHLAANQLHPEHTNISECLKREPIELPLMLPDPSENPKAWTEALKKQGRIHGIKGVLHVWSERERQGYKLPTQGHDADSLWTTLFRAVIVKDARAEHKQLFKAIYRHALEPQRAKELRWPGIYVCVVGLWLRIEPRKARVTHKQLLNAFDCSNVDLRDLAQDCVFSYDSALAFSTFRYIYKSFPNQKLYDAFLSPMLSDHHNFGQRLSWHKFFTSRGDLPSSELFALPLIRELFAKQDKHSTLQARPPDIGGSNPAIARPQDHQFPALTRASMSTIVGDVHGIKPKEFTDAFVAKLLATWAFPLDFLVSGVSFLAIESLGPQALHQLAIRCGNCLVFQEKIDELKQSGIGLQTNNYSRVMEHIAREGLEYMFQTLLLSDQHPDTFEDMKVQSALLRAFLSKADVQNAHLTLIVLSFMNDKGNATAWNAVLAHSIIRRDGSMIEDTVRRMRELHIAVNLANLQLFRSNMVGVRNSSKRLTIHSHDRRRPELLSVLRHMAMFSLCNGVNVGPNFWVEMLKRYGMIGDWKNLEPLVIWLCSKYGNPQDNDWASRCGLTIAESHRDRHVIFSGQMLAALVVWGFRAPVTRRSLRQTQNTSPSSRSSADLVQPESWARGIILLRRIELQFRLHTLPSARKAFVSHMWILFGPGYSTRGDNTTAIRRQTLTLPHYVLHANKIFEGRLFPDAERILQESGGTNSPALMEMLFGQMKSTSRHRQEVADVRSFARDQSAGVVHHKSFKARHRERTWFKSEYRHLLEKRKPRRARRILV</sequence>
<protein>
    <submittedName>
        <fullName evidence="2">Uncharacterized protein</fullName>
    </submittedName>
</protein>
<dbReference type="GeneID" id="54359272"/>
<evidence type="ECO:0000313" key="2">
    <source>
        <dbReference type="RefSeq" id="XP_033459344.1"/>
    </source>
</evidence>